<evidence type="ECO:0000256" key="6">
    <source>
        <dbReference type="ARBA" id="ARBA00022989"/>
    </source>
</evidence>
<evidence type="ECO:0000256" key="5">
    <source>
        <dbReference type="ARBA" id="ARBA00022927"/>
    </source>
</evidence>
<feature type="transmembrane region" description="Helical" evidence="11">
    <location>
        <begin position="373"/>
        <end position="392"/>
    </location>
</feature>
<dbReference type="Pfam" id="PF05739">
    <property type="entry name" value="SNARE"/>
    <property type="match status" value="1"/>
</dbReference>
<dbReference type="EMBL" id="CAJPEV010002093">
    <property type="protein sequence ID" value="CAG0895621.1"/>
    <property type="molecule type" value="Genomic_DNA"/>
</dbReference>
<dbReference type="InterPro" id="IPR045242">
    <property type="entry name" value="Syntaxin"/>
</dbReference>
<evidence type="ECO:0000256" key="11">
    <source>
        <dbReference type="SAM" id="Phobius"/>
    </source>
</evidence>
<dbReference type="InterPro" id="IPR010989">
    <property type="entry name" value="SNARE"/>
</dbReference>
<dbReference type="GO" id="GO:0031201">
    <property type="term" value="C:SNARE complex"/>
    <property type="evidence" value="ECO:0007669"/>
    <property type="project" value="TreeGrafter"/>
</dbReference>
<evidence type="ECO:0000256" key="9">
    <source>
        <dbReference type="ARBA" id="ARBA00023136"/>
    </source>
</evidence>
<feature type="compositionally biased region" description="Basic and acidic residues" evidence="10">
    <location>
        <begin position="21"/>
        <end position="32"/>
    </location>
</feature>
<evidence type="ECO:0000256" key="10">
    <source>
        <dbReference type="SAM" id="MobiDB-lite"/>
    </source>
</evidence>
<comment type="similarity">
    <text evidence="2">Belongs to the syntaxin family.</text>
</comment>
<dbReference type="GO" id="GO:0000149">
    <property type="term" value="F:SNARE binding"/>
    <property type="evidence" value="ECO:0007669"/>
    <property type="project" value="TreeGrafter"/>
</dbReference>
<protein>
    <recommendedName>
        <fullName evidence="12">t-SNARE coiled-coil homology domain-containing protein</fullName>
    </recommendedName>
</protein>
<reference evidence="13" key="1">
    <citation type="submission" date="2020-11" db="EMBL/GenBank/DDBJ databases">
        <authorList>
            <person name="Tran Van P."/>
        </authorList>
    </citation>
    <scope>NUCLEOTIDE SEQUENCE</scope>
</reference>
<feature type="region of interest" description="Disordered" evidence="10">
    <location>
        <begin position="1"/>
        <end position="66"/>
    </location>
</feature>
<comment type="subcellular location">
    <subcellularLocation>
        <location evidence="1">Golgi apparatus membrane</location>
        <topology evidence="1">Single-pass type IV membrane protein</topology>
    </subcellularLocation>
</comment>
<keyword evidence="3" id="KW-0813">Transport</keyword>
<dbReference type="Gene3D" id="1.20.58.70">
    <property type="match status" value="1"/>
</dbReference>
<keyword evidence="5" id="KW-0653">Protein transport</keyword>
<dbReference type="OrthoDB" id="10251371at2759"/>
<organism evidence="13">
    <name type="scientific">Darwinula stevensoni</name>
    <dbReference type="NCBI Taxonomy" id="69355"/>
    <lineage>
        <taxon>Eukaryota</taxon>
        <taxon>Metazoa</taxon>
        <taxon>Ecdysozoa</taxon>
        <taxon>Arthropoda</taxon>
        <taxon>Crustacea</taxon>
        <taxon>Oligostraca</taxon>
        <taxon>Ostracoda</taxon>
        <taxon>Podocopa</taxon>
        <taxon>Podocopida</taxon>
        <taxon>Darwinulocopina</taxon>
        <taxon>Darwinuloidea</taxon>
        <taxon>Darwinulidae</taxon>
        <taxon>Darwinula</taxon>
    </lineage>
</organism>
<dbReference type="GO" id="GO:0005484">
    <property type="term" value="F:SNAP receptor activity"/>
    <property type="evidence" value="ECO:0007669"/>
    <property type="project" value="InterPro"/>
</dbReference>
<evidence type="ECO:0000256" key="8">
    <source>
        <dbReference type="ARBA" id="ARBA00023054"/>
    </source>
</evidence>
<evidence type="ECO:0000313" key="13">
    <source>
        <dbReference type="EMBL" id="CAD7248993.1"/>
    </source>
</evidence>
<keyword evidence="6 11" id="KW-1133">Transmembrane helix</keyword>
<evidence type="ECO:0000256" key="2">
    <source>
        <dbReference type="ARBA" id="ARBA00009063"/>
    </source>
</evidence>
<dbReference type="GO" id="GO:0006906">
    <property type="term" value="P:vesicle fusion"/>
    <property type="evidence" value="ECO:0007669"/>
    <property type="project" value="TreeGrafter"/>
</dbReference>
<evidence type="ECO:0000256" key="1">
    <source>
        <dbReference type="ARBA" id="ARBA00004409"/>
    </source>
</evidence>
<evidence type="ECO:0000256" key="3">
    <source>
        <dbReference type="ARBA" id="ARBA00022448"/>
    </source>
</evidence>
<dbReference type="GO" id="GO:0048278">
    <property type="term" value="P:vesicle docking"/>
    <property type="evidence" value="ECO:0007669"/>
    <property type="project" value="TreeGrafter"/>
</dbReference>
<dbReference type="EMBL" id="LR901610">
    <property type="protein sequence ID" value="CAD7248993.1"/>
    <property type="molecule type" value="Genomic_DNA"/>
</dbReference>
<dbReference type="InterPro" id="IPR000727">
    <property type="entry name" value="T_SNARE_dom"/>
</dbReference>
<feature type="domain" description="T-SNARE coiled-coil homology" evidence="12">
    <location>
        <begin position="300"/>
        <end position="362"/>
    </location>
</feature>
<sequence>MTAALPARLPANLTRRRAPSQHRETPYRRTDSFRNGAEAPGARPGPRSGRSDNEASGIGKFQRTKTKILSEVKSDIGSQKMASRSHTEFFVAMRNKAAQNQHFVAEHEISDRSALVRKDPADLEIGASSPLDGRPPPDWIDAFEDVQYNLSKLPKKIQELKQLHERHLTRPSLDESTEEEKQIEALSRDISRMFSHSQRLLLQIKGKASLSRSDDGRLSKNVISSLASSMQDLTSAFRMAQSTYLKNLKSREEWSQQYFEIPTPLNTTVNQIIDEPAGDMVWFEDPKETQQQLLLLEENTEWLNQRDKEIQEIVKSIVELNDMFRDLAQLVIDQGTVLDRIDYNMENCQVRVHEGLQQLQKAAHHQHRSRKMMCFMGLAGTTLLLVIILIIVKS</sequence>
<dbReference type="PANTHER" id="PTHR19957">
    <property type="entry name" value="SYNTAXIN"/>
    <property type="match status" value="1"/>
</dbReference>
<keyword evidence="4 11" id="KW-0812">Transmembrane</keyword>
<gene>
    <name evidence="13" type="ORF">DSTB1V02_LOCUS8794</name>
</gene>
<evidence type="ECO:0000313" key="14">
    <source>
        <dbReference type="Proteomes" id="UP000677054"/>
    </source>
</evidence>
<proteinExistence type="inferred from homology"/>
<accession>A0A7R9A610</accession>
<dbReference type="GO" id="GO:0000139">
    <property type="term" value="C:Golgi membrane"/>
    <property type="evidence" value="ECO:0007669"/>
    <property type="project" value="UniProtKB-SubCell"/>
</dbReference>
<dbReference type="CDD" id="cd15845">
    <property type="entry name" value="SNARE_syntaxin16"/>
    <property type="match status" value="1"/>
</dbReference>
<keyword evidence="9 11" id="KW-0472">Membrane</keyword>
<evidence type="ECO:0000256" key="4">
    <source>
        <dbReference type="ARBA" id="ARBA00022692"/>
    </source>
</evidence>
<dbReference type="PROSITE" id="PS00914">
    <property type="entry name" value="SYNTAXIN"/>
    <property type="match status" value="1"/>
</dbReference>
<evidence type="ECO:0000259" key="12">
    <source>
        <dbReference type="PROSITE" id="PS50192"/>
    </source>
</evidence>
<dbReference type="AlphaFoldDB" id="A0A7R9A610"/>
<dbReference type="SUPFAM" id="SSF47661">
    <property type="entry name" value="t-snare proteins"/>
    <property type="match status" value="1"/>
</dbReference>
<dbReference type="InterPro" id="IPR006012">
    <property type="entry name" value="Syntaxin/epimorphin_CS"/>
</dbReference>
<keyword evidence="14" id="KW-1185">Reference proteome</keyword>
<keyword evidence="7" id="KW-0333">Golgi apparatus</keyword>
<dbReference type="GO" id="GO:0006886">
    <property type="term" value="P:intracellular protein transport"/>
    <property type="evidence" value="ECO:0007669"/>
    <property type="project" value="InterPro"/>
</dbReference>
<dbReference type="SMART" id="SM00397">
    <property type="entry name" value="t_SNARE"/>
    <property type="match status" value="1"/>
</dbReference>
<dbReference type="Proteomes" id="UP000677054">
    <property type="component" value="Unassembled WGS sequence"/>
</dbReference>
<dbReference type="PANTHER" id="PTHR19957:SF83">
    <property type="entry name" value="SYNTAXIN-16"/>
    <property type="match status" value="1"/>
</dbReference>
<dbReference type="PROSITE" id="PS50192">
    <property type="entry name" value="T_SNARE"/>
    <property type="match status" value="1"/>
</dbReference>
<name>A0A7R9A610_9CRUS</name>
<evidence type="ECO:0000256" key="7">
    <source>
        <dbReference type="ARBA" id="ARBA00023034"/>
    </source>
</evidence>
<keyword evidence="8" id="KW-0175">Coiled coil</keyword>